<evidence type="ECO:0000313" key="2">
    <source>
        <dbReference type="EMBL" id="CAE4597359.1"/>
    </source>
</evidence>
<feature type="compositionally biased region" description="Basic and acidic residues" evidence="1">
    <location>
        <begin position="45"/>
        <end position="55"/>
    </location>
</feature>
<reference evidence="2" key="1">
    <citation type="submission" date="2021-01" db="EMBL/GenBank/DDBJ databases">
        <authorList>
            <person name="Corre E."/>
            <person name="Pelletier E."/>
            <person name="Niang G."/>
            <person name="Scheremetjew M."/>
            <person name="Finn R."/>
            <person name="Kale V."/>
            <person name="Holt S."/>
            <person name="Cochrane G."/>
            <person name="Meng A."/>
            <person name="Brown T."/>
            <person name="Cohen L."/>
        </authorList>
    </citation>
    <scope>NUCLEOTIDE SEQUENCE</scope>
    <source>
        <strain evidence="2">GSO104</strain>
    </source>
</reference>
<gene>
    <name evidence="2" type="ORF">DBRI00130_LOCUS9723</name>
</gene>
<feature type="compositionally biased region" description="Low complexity" evidence="1">
    <location>
        <begin position="131"/>
        <end position="145"/>
    </location>
</feature>
<feature type="region of interest" description="Disordered" evidence="1">
    <location>
        <begin position="43"/>
        <end position="70"/>
    </location>
</feature>
<protein>
    <submittedName>
        <fullName evidence="2">Uncharacterized protein</fullName>
    </submittedName>
</protein>
<organism evidence="2">
    <name type="scientific">Ditylum brightwellii</name>
    <dbReference type="NCBI Taxonomy" id="49249"/>
    <lineage>
        <taxon>Eukaryota</taxon>
        <taxon>Sar</taxon>
        <taxon>Stramenopiles</taxon>
        <taxon>Ochrophyta</taxon>
        <taxon>Bacillariophyta</taxon>
        <taxon>Mediophyceae</taxon>
        <taxon>Lithodesmiophycidae</taxon>
        <taxon>Lithodesmiales</taxon>
        <taxon>Lithodesmiaceae</taxon>
        <taxon>Ditylum</taxon>
    </lineage>
</organism>
<dbReference type="AlphaFoldDB" id="A0A7S4VQP3"/>
<proteinExistence type="predicted"/>
<evidence type="ECO:0000256" key="1">
    <source>
        <dbReference type="SAM" id="MobiDB-lite"/>
    </source>
</evidence>
<dbReference type="EMBL" id="HBNS01012040">
    <property type="protein sequence ID" value="CAE4597359.1"/>
    <property type="molecule type" value="Transcribed_RNA"/>
</dbReference>
<accession>A0A7S4VQP3</accession>
<name>A0A7S4VQP3_9STRA</name>
<sequence>MLASSASLTADDVCVRCTVRRSSVASNPVFDEEQEMTCTMRNWKTSHDGNEDHLGQRQAGNDTGDGSLNGPELLLCPVHLPVRATSPLLSRAGDNEKSELPTERFHSFGSIPSLSVPQSIHCDPNNVRTLNRSPSPAASRSRNNSDGSHSSGTGGRSPYDRCQGSRKRGLLPPSMRASAAGMFATLDSGLHTNAIDMAASVQNLACLKSYAIPLGDIVVVDVDGANSRDFDDKTHSMQGGNRMGVTTMSNGYFEFSFISKNSHDVLMAFLQSSLPPEKMTMGSTYGNVPGREIINSDSGNSSSFTPILEKKSSVDMDKLTEKEIKDSVNAESLPQRIRRKMTTVVERFGEGESCKKHAWFWYNHHTCTRVTNHLTIFHRSCFQFQWDFLSVCAGISPVKRRQKPSPHQQLPKKIFLLEIVQFHPWNFHSKGQVSGPSLVITSQRLCMNLRL</sequence>
<feature type="region of interest" description="Disordered" evidence="1">
    <location>
        <begin position="116"/>
        <end position="173"/>
    </location>
</feature>